<name>A0ABS2KCI5_9GAMM</name>
<gene>
    <name evidence="2" type="ORF">ISS99_03040</name>
</gene>
<dbReference type="Pfam" id="PF00771">
    <property type="entry name" value="FHIPEP"/>
    <property type="match status" value="1"/>
</dbReference>
<proteinExistence type="predicted"/>
<accession>A0ABS2KCI5</accession>
<dbReference type="Proteomes" id="UP001430193">
    <property type="component" value="Unassembled WGS sequence"/>
</dbReference>
<evidence type="ECO:0000313" key="2">
    <source>
        <dbReference type="EMBL" id="MBM7128487.1"/>
    </source>
</evidence>
<dbReference type="PRINTS" id="PR00949">
    <property type="entry name" value="TYPE3IMAPROT"/>
</dbReference>
<feature type="transmembrane region" description="Helical" evidence="1">
    <location>
        <begin position="76"/>
        <end position="101"/>
    </location>
</feature>
<sequence length="109" mass="11782">MKNRLLKSRDITGFIARHADIGMGLVLLSVLTLLVMPVPIILLDAAIALNFCFAMLLLAAAVYVRSPLDLATFPSLLLLTTLFRLGLAVATTKMILLHAYAGDIIQTFG</sequence>
<evidence type="ECO:0000256" key="1">
    <source>
        <dbReference type="SAM" id="Phobius"/>
    </source>
</evidence>
<protein>
    <submittedName>
        <fullName evidence="2">FHIPEP family type III secretion protein</fullName>
    </submittedName>
</protein>
<keyword evidence="1" id="KW-0472">Membrane</keyword>
<dbReference type="PANTHER" id="PTHR30161:SF2">
    <property type="entry name" value="INVASION PROTEIN INVA"/>
    <property type="match status" value="1"/>
</dbReference>
<keyword evidence="3" id="KW-1185">Reference proteome</keyword>
<reference evidence="2" key="1">
    <citation type="submission" date="2020-10" db="EMBL/GenBank/DDBJ databases">
        <title>Phylogeny of dyella-like bacteria.</title>
        <authorList>
            <person name="Fu J."/>
        </authorList>
    </citation>
    <scope>NUCLEOTIDE SEQUENCE</scope>
    <source>
        <strain evidence="2">DHON07</strain>
    </source>
</reference>
<organism evidence="2 3">
    <name type="scientific">Dyella mobilis</name>
    <dbReference type="NCBI Taxonomy" id="1849582"/>
    <lineage>
        <taxon>Bacteria</taxon>
        <taxon>Pseudomonadati</taxon>
        <taxon>Pseudomonadota</taxon>
        <taxon>Gammaproteobacteria</taxon>
        <taxon>Lysobacterales</taxon>
        <taxon>Rhodanobacteraceae</taxon>
        <taxon>Dyella</taxon>
    </lineage>
</organism>
<dbReference type="PANTHER" id="PTHR30161">
    <property type="entry name" value="FLAGELLAR EXPORT PROTEIN, MEMBRANE FLHA SUBUNIT-RELATED"/>
    <property type="match status" value="1"/>
</dbReference>
<keyword evidence="1" id="KW-0812">Transmembrane</keyword>
<feature type="transmembrane region" description="Helical" evidence="1">
    <location>
        <begin position="47"/>
        <end position="64"/>
    </location>
</feature>
<dbReference type="EMBL" id="JADIKF010000034">
    <property type="protein sequence ID" value="MBM7128487.1"/>
    <property type="molecule type" value="Genomic_DNA"/>
</dbReference>
<comment type="caution">
    <text evidence="2">The sequence shown here is derived from an EMBL/GenBank/DDBJ whole genome shotgun (WGS) entry which is preliminary data.</text>
</comment>
<dbReference type="InterPro" id="IPR001712">
    <property type="entry name" value="T3SS_FHIPEP"/>
</dbReference>
<evidence type="ECO:0000313" key="3">
    <source>
        <dbReference type="Proteomes" id="UP001430193"/>
    </source>
</evidence>
<feature type="transmembrane region" description="Helical" evidence="1">
    <location>
        <begin position="21"/>
        <end position="41"/>
    </location>
</feature>
<keyword evidence="1" id="KW-1133">Transmembrane helix</keyword>